<dbReference type="EMBL" id="CABITT030000002">
    <property type="protein sequence ID" value="VVA95471.1"/>
    <property type="molecule type" value="Genomic_DNA"/>
</dbReference>
<organism evidence="1 2">
    <name type="scientific">Arabis nemorensis</name>
    <dbReference type="NCBI Taxonomy" id="586526"/>
    <lineage>
        <taxon>Eukaryota</taxon>
        <taxon>Viridiplantae</taxon>
        <taxon>Streptophyta</taxon>
        <taxon>Embryophyta</taxon>
        <taxon>Tracheophyta</taxon>
        <taxon>Spermatophyta</taxon>
        <taxon>Magnoliopsida</taxon>
        <taxon>eudicotyledons</taxon>
        <taxon>Gunneridae</taxon>
        <taxon>Pentapetalae</taxon>
        <taxon>rosids</taxon>
        <taxon>malvids</taxon>
        <taxon>Brassicales</taxon>
        <taxon>Brassicaceae</taxon>
        <taxon>Arabideae</taxon>
        <taxon>Arabis</taxon>
    </lineage>
</organism>
<name>A0A565B1E3_9BRAS</name>
<dbReference type="Gene3D" id="3.40.50.620">
    <property type="entry name" value="HUPs"/>
    <property type="match status" value="1"/>
</dbReference>
<accession>A0A565B1E3</accession>
<reference evidence="1" key="1">
    <citation type="submission" date="2019-07" db="EMBL/GenBank/DDBJ databases">
        <authorList>
            <person name="Dittberner H."/>
        </authorList>
    </citation>
    <scope>NUCLEOTIDE SEQUENCE [LARGE SCALE GENOMIC DNA]</scope>
</reference>
<dbReference type="PANTHER" id="PTHR36770:SF1">
    <property type="entry name" value="PHOTOSYSTEM I ASSEMBLY FACTOR PSA3, CHLOROPLASTIC"/>
    <property type="match status" value="1"/>
</dbReference>
<evidence type="ECO:0000313" key="1">
    <source>
        <dbReference type="EMBL" id="VVA95471.1"/>
    </source>
</evidence>
<dbReference type="Proteomes" id="UP000489600">
    <property type="component" value="Unassembled WGS sequence"/>
</dbReference>
<evidence type="ECO:0000313" key="2">
    <source>
        <dbReference type="Proteomes" id="UP000489600"/>
    </source>
</evidence>
<dbReference type="OrthoDB" id="843225at2759"/>
<keyword evidence="2" id="KW-1185">Reference proteome</keyword>
<protein>
    <submittedName>
        <fullName evidence="1">Uncharacterized protein</fullName>
    </submittedName>
</protein>
<proteinExistence type="predicted"/>
<dbReference type="InterPro" id="IPR014729">
    <property type="entry name" value="Rossmann-like_a/b/a_fold"/>
</dbReference>
<sequence>MGSVLFGGRPEVPAFTAAIEQHQKRNTDTILDHARQICADKSVDVKIQVIVGDPKYKICEDAENLHQLKAGEPLYVLLCCWVAAVGARLLKSKEILEGVTKISLENYAIDIGLQS</sequence>
<dbReference type="InterPro" id="IPR037736">
    <property type="entry name" value="PSA3"/>
</dbReference>
<dbReference type="AlphaFoldDB" id="A0A565B1E3"/>
<dbReference type="PANTHER" id="PTHR36770">
    <property type="entry name" value="PHOTOSYSTEM I ASSEMBLY FACTOR PSA3, CHLOROPLASTIC"/>
    <property type="match status" value="1"/>
</dbReference>
<gene>
    <name evidence="1" type="ORF">ANE_LOCUS5916</name>
</gene>
<comment type="caution">
    <text evidence="1">The sequence shown here is derived from an EMBL/GenBank/DDBJ whole genome shotgun (WGS) entry which is preliminary data.</text>
</comment>
<dbReference type="GO" id="GO:0048564">
    <property type="term" value="P:photosystem I assembly"/>
    <property type="evidence" value="ECO:0007669"/>
    <property type="project" value="InterPro"/>
</dbReference>